<feature type="transmembrane region" description="Helical" evidence="1">
    <location>
        <begin position="531"/>
        <end position="551"/>
    </location>
</feature>
<feature type="transmembrane region" description="Helical" evidence="1">
    <location>
        <begin position="646"/>
        <end position="673"/>
    </location>
</feature>
<dbReference type="Proteomes" id="UP000268094">
    <property type="component" value="Unassembled WGS sequence"/>
</dbReference>
<feature type="transmembrane region" description="Helical" evidence="1">
    <location>
        <begin position="481"/>
        <end position="502"/>
    </location>
</feature>
<name>A0A3A8IXS1_9BACT</name>
<feature type="transmembrane region" description="Helical" evidence="1">
    <location>
        <begin position="590"/>
        <end position="615"/>
    </location>
</feature>
<keyword evidence="1" id="KW-1133">Transmembrane helix</keyword>
<accession>A0A3A8IXS1</accession>
<feature type="transmembrane region" description="Helical" evidence="1">
    <location>
        <begin position="398"/>
        <end position="419"/>
    </location>
</feature>
<dbReference type="EMBL" id="RAVZ01000083">
    <property type="protein sequence ID" value="RKG88329.1"/>
    <property type="molecule type" value="Genomic_DNA"/>
</dbReference>
<reference evidence="3" key="1">
    <citation type="submission" date="2018-09" db="EMBL/GenBank/DDBJ databases">
        <authorList>
            <person name="Livingstone P.G."/>
            <person name="Whitworth D.E."/>
        </authorList>
    </citation>
    <scope>NUCLEOTIDE SEQUENCE [LARGE SCALE GENOMIC DNA]</scope>
    <source>
        <strain evidence="3">CA054A</strain>
    </source>
</reference>
<dbReference type="PIRSF" id="PIRSF015380">
    <property type="entry name" value="Site-sp_rcmb"/>
    <property type="match status" value="1"/>
</dbReference>
<comment type="caution">
    <text evidence="2">The sequence shown here is derived from an EMBL/GenBank/DDBJ whole genome shotgun (WGS) entry which is preliminary data.</text>
</comment>
<keyword evidence="3" id="KW-1185">Reference proteome</keyword>
<gene>
    <name evidence="2" type="ORF">D7V88_14470</name>
</gene>
<dbReference type="RefSeq" id="WP_120541226.1">
    <property type="nucleotide sequence ID" value="NZ_RAVZ01000083.1"/>
</dbReference>
<sequence>MTVPSFAPQPPARSLPSAREVDAFCVQHAPRAPGHPAVRDLFRLLSEVPEDGLDARLAWVERWIHWMRERIPAQGLMDGEDTTLSPANSRLSLLVRVLEGEASLRMAVTKLVSGVCAGSRGLKLFSQVGLSGGNGFFSELTDRFVRGVLPAPPEPGKLSELLLRLFPVPEDAEWLAALAPALLARMTVLVGDPPPPDPSPTARVRGDLMDALLLLGVQVTNLGLAEDVRDRSPEIAFRASPFLRLRMVCDAVLARDGAPDALRDLEQAKADCRGVVASVTRHLEHSGVSVDLVYRLERIRRGLDRMEAIARVLGAARGEPRWREALELLSDLLRYAHADRSVLALVRRNARLLARKSIERTGNTGEHSITTTPGEFHRMVHSAAGGGLLTAFTAALKFFLAGLSLAPFFAGFFAALNYAGSFVVMQLMGFTLATRQPAMTASTLAAAIGEDAVEDDDPGDATDGRMERLAALVPRITRSQLAAALGNLGCVLPAAVALALGFQLLRGHALLSVAQAEQVVESLHPWHSATLLWAAFTGVLLWMSSVAAGWFENFVVYRRLPEALAHHRVLRGLLGEHNARRVADALMHHAAGVGGSVTLGVLLAVAPGIGGFFGLPLDVRHVTLSFGSLAFAGCTLGPAAVMQPGFLAALLGVGVIGALNFGVSFALALGLALRARDVPMWEGLRFVGAMGLRFLRHPGPFLIPPSEEGAANPDVLVIPLVGPPGH</sequence>
<dbReference type="OrthoDB" id="5688397at2"/>
<dbReference type="InterPro" id="IPR011385">
    <property type="entry name" value="Site-sp_rcmbase"/>
</dbReference>
<protein>
    <submittedName>
        <fullName evidence="2">Gliding motility protein</fullName>
    </submittedName>
</protein>
<organism evidence="2 3">
    <name type="scientific">Corallococcus terminator</name>
    <dbReference type="NCBI Taxonomy" id="2316733"/>
    <lineage>
        <taxon>Bacteria</taxon>
        <taxon>Pseudomonadati</taxon>
        <taxon>Myxococcota</taxon>
        <taxon>Myxococcia</taxon>
        <taxon>Myxococcales</taxon>
        <taxon>Cystobacterineae</taxon>
        <taxon>Myxococcaceae</taxon>
        <taxon>Corallococcus</taxon>
    </lineage>
</organism>
<dbReference type="AlphaFoldDB" id="A0A3A8IXS1"/>
<evidence type="ECO:0000313" key="3">
    <source>
        <dbReference type="Proteomes" id="UP000268094"/>
    </source>
</evidence>
<evidence type="ECO:0000313" key="2">
    <source>
        <dbReference type="EMBL" id="RKG88329.1"/>
    </source>
</evidence>
<proteinExistence type="predicted"/>
<evidence type="ECO:0000256" key="1">
    <source>
        <dbReference type="SAM" id="Phobius"/>
    </source>
</evidence>
<dbReference type="Pfam" id="PF10136">
    <property type="entry name" value="SpecificRecomb"/>
    <property type="match status" value="1"/>
</dbReference>
<keyword evidence="1" id="KW-0812">Transmembrane</keyword>
<keyword evidence="1" id="KW-0472">Membrane</keyword>